<dbReference type="InterPro" id="IPR001128">
    <property type="entry name" value="Cyt_P450"/>
</dbReference>
<comment type="cofactor">
    <cofactor evidence="5">
        <name>heme</name>
        <dbReference type="ChEBI" id="CHEBI:30413"/>
    </cofactor>
</comment>
<dbReference type="AlphaFoldDB" id="A0A0B7KHC0"/>
<dbReference type="SUPFAM" id="SSF48264">
    <property type="entry name" value="Cytochrome P450"/>
    <property type="match status" value="1"/>
</dbReference>
<dbReference type="PRINTS" id="PR00463">
    <property type="entry name" value="EP450I"/>
</dbReference>
<dbReference type="PRINTS" id="PR00385">
    <property type="entry name" value="P450"/>
</dbReference>
<dbReference type="GO" id="GO:0005506">
    <property type="term" value="F:iron ion binding"/>
    <property type="evidence" value="ECO:0007669"/>
    <property type="project" value="InterPro"/>
</dbReference>
<dbReference type="GO" id="GO:0016705">
    <property type="term" value="F:oxidoreductase activity, acting on paired donors, with incorporation or reduction of molecular oxygen"/>
    <property type="evidence" value="ECO:0007669"/>
    <property type="project" value="InterPro"/>
</dbReference>
<evidence type="ECO:0000256" key="7">
    <source>
        <dbReference type="SAM" id="Phobius"/>
    </source>
</evidence>
<evidence type="ECO:0008006" key="9">
    <source>
        <dbReference type="Google" id="ProtNLM"/>
    </source>
</evidence>
<keyword evidence="7" id="KW-0472">Membrane</keyword>
<organism evidence="8">
    <name type="scientific">Bionectria ochroleuca</name>
    <name type="common">Gliocladium roseum</name>
    <dbReference type="NCBI Taxonomy" id="29856"/>
    <lineage>
        <taxon>Eukaryota</taxon>
        <taxon>Fungi</taxon>
        <taxon>Dikarya</taxon>
        <taxon>Ascomycota</taxon>
        <taxon>Pezizomycotina</taxon>
        <taxon>Sordariomycetes</taxon>
        <taxon>Hypocreomycetidae</taxon>
        <taxon>Hypocreales</taxon>
        <taxon>Bionectriaceae</taxon>
        <taxon>Clonostachys</taxon>
    </lineage>
</organism>
<dbReference type="CDD" id="cd11065">
    <property type="entry name" value="CYP64-like"/>
    <property type="match status" value="1"/>
</dbReference>
<dbReference type="InterPro" id="IPR017972">
    <property type="entry name" value="Cyt_P450_CS"/>
</dbReference>
<reference evidence="8" key="1">
    <citation type="submission" date="2015-01" db="EMBL/GenBank/DDBJ databases">
        <authorList>
            <person name="Durling Mikael"/>
        </authorList>
    </citation>
    <scope>NUCLEOTIDE SEQUENCE</scope>
</reference>
<dbReference type="PANTHER" id="PTHR46300">
    <property type="entry name" value="P450, PUTATIVE (EUROFUNG)-RELATED-RELATED"/>
    <property type="match status" value="1"/>
</dbReference>
<dbReference type="GO" id="GO:0020037">
    <property type="term" value="F:heme binding"/>
    <property type="evidence" value="ECO:0007669"/>
    <property type="project" value="InterPro"/>
</dbReference>
<dbReference type="InterPro" id="IPR036396">
    <property type="entry name" value="Cyt_P450_sf"/>
</dbReference>
<keyword evidence="4 5" id="KW-0408">Iron</keyword>
<proteinExistence type="inferred from homology"/>
<keyword evidence="7" id="KW-0812">Transmembrane</keyword>
<evidence type="ECO:0000256" key="6">
    <source>
        <dbReference type="RuleBase" id="RU000461"/>
    </source>
</evidence>
<evidence type="ECO:0000313" key="8">
    <source>
        <dbReference type="EMBL" id="CEO54116.1"/>
    </source>
</evidence>
<feature type="binding site" description="axial binding residue" evidence="5">
    <location>
        <position position="457"/>
    </location>
    <ligand>
        <name>heme</name>
        <dbReference type="ChEBI" id="CHEBI:30413"/>
    </ligand>
    <ligandPart>
        <name>Fe</name>
        <dbReference type="ChEBI" id="CHEBI:18248"/>
    </ligandPart>
</feature>
<feature type="transmembrane region" description="Helical" evidence="7">
    <location>
        <begin position="7"/>
        <end position="27"/>
    </location>
</feature>
<evidence type="ECO:0000256" key="2">
    <source>
        <dbReference type="ARBA" id="ARBA00022723"/>
    </source>
</evidence>
<keyword evidence="6" id="KW-0503">Monooxygenase</keyword>
<keyword evidence="5 6" id="KW-0349">Heme</keyword>
<gene>
    <name evidence="8" type="ORF">BN869_000010174_1</name>
</gene>
<keyword evidence="3 6" id="KW-0560">Oxidoreductase</keyword>
<comment type="similarity">
    <text evidence="1 6">Belongs to the cytochrome P450 family.</text>
</comment>
<sequence length="536" mass="59612">MLLNIPLAYPAIALTLVVVVPLLLRYVGHSQKLPLPPGPPGEALLGHLRVIPTDHPEYAYTQWGKDYNSDILHFSMLGRSIIVLNSVQAARDLMDKRGANFADRPRFVLFEVMGWGITLTFLRWSPRFKLHRKLLQQSFTQSACKAYRPIQIDEARRASRAILRNPDNWELLLRQFSTAVVLQIGFGIDIQEKDDPYIRMSIDVEEATGEGGVPAASLVDFFPSLRYLPNFISGMSKLLSPLVHARRTRASIQNLHDAPWDKIEPSMRASKVTRPSFMLTHFGRYLENEAKGVPNEATIDDLKGAAGAISIAGGNTTWSTIIVCVLNLILHPEVQQKARAEMEDVIGTDENGDLLRLPEFEDRAQLKFLEYTIQETTRWAPLSPLGVPHATITDESYKGYHIPAGSVVYANAWAMSRDEKVYSSADDFIPERYAPVSEGGYGEPLPDGPFGFGRRVCPGQYLALSGVYIIIATMIATMDMKCPVNEDGNEVKPKVSFSNGLSGVPDNFGCLITPRSERAKVLLGMAVAFRLNKTQK</sequence>
<evidence type="ECO:0000256" key="1">
    <source>
        <dbReference type="ARBA" id="ARBA00010617"/>
    </source>
</evidence>
<accession>A0A0B7KHC0</accession>
<keyword evidence="2 5" id="KW-0479">Metal-binding</keyword>
<dbReference type="EMBL" id="CDPU01000040">
    <property type="protein sequence ID" value="CEO54116.1"/>
    <property type="molecule type" value="Genomic_DNA"/>
</dbReference>
<dbReference type="PANTHER" id="PTHR46300:SF5">
    <property type="entry name" value="CYTOCHROME P450"/>
    <property type="match status" value="1"/>
</dbReference>
<evidence type="ECO:0000256" key="4">
    <source>
        <dbReference type="ARBA" id="ARBA00023004"/>
    </source>
</evidence>
<evidence type="ECO:0000256" key="5">
    <source>
        <dbReference type="PIRSR" id="PIRSR602401-1"/>
    </source>
</evidence>
<evidence type="ECO:0000256" key="3">
    <source>
        <dbReference type="ARBA" id="ARBA00023002"/>
    </source>
</evidence>
<dbReference type="Pfam" id="PF00067">
    <property type="entry name" value="p450"/>
    <property type="match status" value="1"/>
</dbReference>
<feature type="transmembrane region" description="Helical" evidence="7">
    <location>
        <begin position="107"/>
        <end position="124"/>
    </location>
</feature>
<dbReference type="PROSITE" id="PS00086">
    <property type="entry name" value="CYTOCHROME_P450"/>
    <property type="match status" value="1"/>
</dbReference>
<dbReference type="Gene3D" id="1.10.630.10">
    <property type="entry name" value="Cytochrome P450"/>
    <property type="match status" value="1"/>
</dbReference>
<protein>
    <recommendedName>
        <fullName evidence="9">Cytochrome P450</fullName>
    </recommendedName>
</protein>
<keyword evidence="7" id="KW-1133">Transmembrane helix</keyword>
<dbReference type="InterPro" id="IPR050364">
    <property type="entry name" value="Cytochrome_P450_fung"/>
</dbReference>
<name>A0A0B7KHC0_BIOOC</name>
<dbReference type="InterPro" id="IPR002401">
    <property type="entry name" value="Cyt_P450_E_grp-I"/>
</dbReference>
<dbReference type="GO" id="GO:0004497">
    <property type="term" value="F:monooxygenase activity"/>
    <property type="evidence" value="ECO:0007669"/>
    <property type="project" value="UniProtKB-KW"/>
</dbReference>